<evidence type="ECO:0000256" key="7">
    <source>
        <dbReference type="SAM" id="Coils"/>
    </source>
</evidence>
<keyword evidence="2" id="KW-0597">Phosphoprotein</keyword>
<comment type="subcellular location">
    <subcellularLocation>
        <location evidence="1">Endosome</location>
    </subcellularLocation>
</comment>
<dbReference type="GO" id="GO:0003779">
    <property type="term" value="F:actin binding"/>
    <property type="evidence" value="ECO:0007669"/>
    <property type="project" value="UniProtKB-KW"/>
</dbReference>
<protein>
    <recommendedName>
        <fullName evidence="9">Calponin-homology (CH) domain-containing protein</fullName>
    </recommendedName>
</protein>
<dbReference type="Pfam" id="PF00307">
    <property type="entry name" value="CH"/>
    <property type="match status" value="2"/>
</dbReference>
<reference evidence="10" key="1">
    <citation type="submission" date="2021-01" db="EMBL/GenBank/DDBJ databases">
        <authorList>
            <person name="Corre E."/>
            <person name="Pelletier E."/>
            <person name="Niang G."/>
            <person name="Scheremetjew M."/>
            <person name="Finn R."/>
            <person name="Kale V."/>
            <person name="Holt S."/>
            <person name="Cochrane G."/>
            <person name="Meng A."/>
            <person name="Brown T."/>
            <person name="Cohen L."/>
        </authorList>
    </citation>
    <scope>NUCLEOTIDE SEQUENCE</scope>
    <source>
        <strain evidence="10">WS</strain>
    </source>
</reference>
<dbReference type="SMART" id="SM00033">
    <property type="entry name" value="CH"/>
    <property type="match status" value="2"/>
</dbReference>
<dbReference type="InterPro" id="IPR036872">
    <property type="entry name" value="CH_dom_sf"/>
</dbReference>
<dbReference type="InterPro" id="IPR001589">
    <property type="entry name" value="Actinin_actin-bd_CS"/>
</dbReference>
<feature type="domain" description="Calponin-homology (CH)" evidence="9">
    <location>
        <begin position="131"/>
        <end position="239"/>
    </location>
</feature>
<dbReference type="PROSITE" id="PS00019">
    <property type="entry name" value="ACTININ_1"/>
    <property type="match status" value="1"/>
</dbReference>
<evidence type="ECO:0000256" key="5">
    <source>
        <dbReference type="ARBA" id="ARBA00023054"/>
    </source>
</evidence>
<evidence type="ECO:0000256" key="2">
    <source>
        <dbReference type="ARBA" id="ARBA00022553"/>
    </source>
</evidence>
<dbReference type="GO" id="GO:0005768">
    <property type="term" value="C:endosome"/>
    <property type="evidence" value="ECO:0007669"/>
    <property type="project" value="UniProtKB-SubCell"/>
</dbReference>
<dbReference type="EMBL" id="HBGD01008994">
    <property type="protein sequence ID" value="CAD9084164.1"/>
    <property type="molecule type" value="Transcribed_RNA"/>
</dbReference>
<dbReference type="FunFam" id="1.10.418.10:FF:000023">
    <property type="entry name" value="EH domain-binding protein 1 isoform X1"/>
    <property type="match status" value="1"/>
</dbReference>
<dbReference type="PANTHER" id="PTHR11915">
    <property type="entry name" value="SPECTRIN/FILAMIN RELATED CYTOSKELETAL PROTEIN"/>
    <property type="match status" value="1"/>
</dbReference>
<proteinExistence type="predicted"/>
<evidence type="ECO:0000256" key="4">
    <source>
        <dbReference type="ARBA" id="ARBA00022753"/>
    </source>
</evidence>
<feature type="coiled-coil region" evidence="7">
    <location>
        <begin position="356"/>
        <end position="420"/>
    </location>
</feature>
<keyword evidence="4" id="KW-0967">Endosome</keyword>
<feature type="region of interest" description="Disordered" evidence="8">
    <location>
        <begin position="463"/>
        <end position="490"/>
    </location>
</feature>
<keyword evidence="3" id="KW-0677">Repeat</keyword>
<dbReference type="PROSITE" id="PS50021">
    <property type="entry name" value="CH"/>
    <property type="match status" value="2"/>
</dbReference>
<evidence type="ECO:0000256" key="8">
    <source>
        <dbReference type="SAM" id="MobiDB-lite"/>
    </source>
</evidence>
<dbReference type="Gene3D" id="1.10.418.10">
    <property type="entry name" value="Calponin-like domain"/>
    <property type="match status" value="2"/>
</dbReference>
<evidence type="ECO:0000256" key="1">
    <source>
        <dbReference type="ARBA" id="ARBA00004177"/>
    </source>
</evidence>
<organism evidence="10">
    <name type="scientific">Percolomonas cosmopolitus</name>
    <dbReference type="NCBI Taxonomy" id="63605"/>
    <lineage>
        <taxon>Eukaryota</taxon>
        <taxon>Discoba</taxon>
        <taxon>Heterolobosea</taxon>
        <taxon>Tetramitia</taxon>
        <taxon>Eutetramitia</taxon>
        <taxon>Percolomonadidae</taxon>
        <taxon>Percolomonas</taxon>
    </lineage>
</organism>
<dbReference type="SUPFAM" id="SSF47576">
    <property type="entry name" value="Calponin-homology domain, CH-domain"/>
    <property type="match status" value="1"/>
</dbReference>
<sequence>MSSSEEQEINTFTKWVNLHLKKRDMQVESIFTDFRDGVKLINLYEQISGFSFDKYNKNPRIKVQSVENLRQVLLKIQEFMESAGLKLQYGAEQLYGEEGGESDRVQILGLLWVLISKYVIADGAEEDSEYKSLKQELLAWCRENTQEYDNVDITNFTTSWQNGLGFCALIHHFLPEKLDYHSLNPENNLENIQLATTTAESIGIDNVLDMEELATAEQVNERSVMTQVALYRQHLKSYADKAKAEKLEKQVREYEYNARSLADALQKQIDDFNGQTFEDKTNKDVELAQNSLFDYRSGARGTLASQKTVLDCDYIQMRKDRAKGNVDAYEPSSEDLSPGNVDNLFAELMNAESGVQQRIRERQNALQETVEAYNNAANEYITYASDKAQNFDAENADGELNEVDERFNAVQEQFEALRGDELSRYATVAFERVTQARDFVHFAITGEYNETLQSVVSLVQNERGSVPDAAPEGEEASAEEGSSNEDTLVG</sequence>
<evidence type="ECO:0000256" key="6">
    <source>
        <dbReference type="ARBA" id="ARBA00023203"/>
    </source>
</evidence>
<keyword evidence="6" id="KW-0009">Actin-binding</keyword>
<dbReference type="AlphaFoldDB" id="A0A7S1PH63"/>
<feature type="compositionally biased region" description="Low complexity" evidence="8">
    <location>
        <begin position="479"/>
        <end position="490"/>
    </location>
</feature>
<name>A0A7S1PH63_9EUKA</name>
<feature type="domain" description="Calponin-homology (CH)" evidence="9">
    <location>
        <begin position="6"/>
        <end position="119"/>
    </location>
</feature>
<gene>
    <name evidence="10" type="ORF">PCOS0759_LOCUS7418</name>
</gene>
<accession>A0A7S1PH63</accession>
<evidence type="ECO:0000259" key="9">
    <source>
        <dbReference type="PROSITE" id="PS50021"/>
    </source>
</evidence>
<keyword evidence="5 7" id="KW-0175">Coiled coil</keyword>
<dbReference type="Gene3D" id="1.20.58.60">
    <property type="match status" value="1"/>
</dbReference>
<dbReference type="InterPro" id="IPR001715">
    <property type="entry name" value="CH_dom"/>
</dbReference>
<evidence type="ECO:0000256" key="3">
    <source>
        <dbReference type="ARBA" id="ARBA00022737"/>
    </source>
</evidence>
<evidence type="ECO:0000313" key="10">
    <source>
        <dbReference type="EMBL" id="CAD9084164.1"/>
    </source>
</evidence>